<evidence type="ECO:0000256" key="4">
    <source>
        <dbReference type="ARBA" id="ARBA00022917"/>
    </source>
</evidence>
<sequence>MSELPNFFLPKILDSSISWGPEENTKETIDEIPYTPFSKFDKIGKAADWAQSEPSKQIELKGRQKGKQNRDQAYQTYGSNQTSAFAIQETNRDNEFFLVENRASTTKKVLFKTRGSDQQKNGRAFGDSKRQGMQRLGGSGSAYKSAQRQTQKRHTFRRAYNWNDYKKMQKSRASGIEIGKDWTLLEEIDFARMSKLRFKEPGSVNYGLYGKLSQYNFEMDKIDSRNQKRLNKDIAVRFNVTAIEDPVMTKISEENKAKIFITDVVLSTLMTSTRSFYPWEIFVTRVGDKVFFDKRDNGPTDTLTVNENAYDRPNEYADKNNSINTASSLASEAAEINNRVLLQCVNPKITIDAPNSNPFNPEDEETGVDDIKEINDDGCYIYKLYDLNLKTSDNDGNESQSEDDSEAEKESRKAVSTKNSEDSGCIMAVRSQIDATANNSFDEPMLIRALNQFDVKAQGAGGAIDWTTKFSSQRGAILATELKNNATKLGKWAFQALLAGISTIKLAFVTRSTPRNNEEFNVIGILTFKPEDLLSKMGYEPTLAWGIVKVLVDMSLKLDEGRYLIVRDPSKPVLKLYNTPNLSINNLETEQTN</sequence>
<accession>A0A2T9ZKY2</accession>
<dbReference type="InterPro" id="IPR007783">
    <property type="entry name" value="eIF3d"/>
</dbReference>
<protein>
    <recommendedName>
        <fullName evidence="8">EIF3d</fullName>
    </recommendedName>
</protein>
<dbReference type="AlphaFoldDB" id="A0A2T9ZKY2"/>
<feature type="region of interest" description="Disordered" evidence="5">
    <location>
        <begin position="115"/>
        <end position="154"/>
    </location>
</feature>
<organism evidence="6 7">
    <name type="scientific">Smittium megazygosporum</name>
    <dbReference type="NCBI Taxonomy" id="133381"/>
    <lineage>
        <taxon>Eukaryota</taxon>
        <taxon>Fungi</taxon>
        <taxon>Fungi incertae sedis</taxon>
        <taxon>Zoopagomycota</taxon>
        <taxon>Kickxellomycotina</taxon>
        <taxon>Harpellomycetes</taxon>
        <taxon>Harpellales</taxon>
        <taxon>Legeriomycetaceae</taxon>
        <taxon>Smittium</taxon>
    </lineage>
</organism>
<dbReference type="PIRSF" id="PIRSF016281">
    <property type="entry name" value="EIF-3_zeta"/>
    <property type="match status" value="1"/>
</dbReference>
<dbReference type="GO" id="GO:0003723">
    <property type="term" value="F:RNA binding"/>
    <property type="evidence" value="ECO:0007669"/>
    <property type="project" value="UniProtKB-KW"/>
</dbReference>
<name>A0A2T9ZKY2_9FUNG</name>
<dbReference type="EMBL" id="MBFS01000021">
    <property type="protein sequence ID" value="PVV05254.1"/>
    <property type="molecule type" value="Genomic_DNA"/>
</dbReference>
<comment type="caution">
    <text evidence="6">The sequence shown here is derived from an EMBL/GenBank/DDBJ whole genome shotgun (WGS) entry which is preliminary data.</text>
</comment>
<reference evidence="6 7" key="1">
    <citation type="journal article" date="2018" name="MBio">
        <title>Comparative Genomics Reveals the Core Gene Toolbox for the Fungus-Insect Symbiosis.</title>
        <authorList>
            <person name="Wang Y."/>
            <person name="Stata M."/>
            <person name="Wang W."/>
            <person name="Stajich J.E."/>
            <person name="White M.M."/>
            <person name="Moncalvo J.M."/>
        </authorList>
    </citation>
    <scope>NUCLEOTIDE SEQUENCE [LARGE SCALE GENOMIC DNA]</scope>
    <source>
        <strain evidence="6 7">SC-DP-2</strain>
    </source>
</reference>
<evidence type="ECO:0000313" key="6">
    <source>
        <dbReference type="EMBL" id="PVV05254.1"/>
    </source>
</evidence>
<evidence type="ECO:0000256" key="5">
    <source>
        <dbReference type="SAM" id="MobiDB-lite"/>
    </source>
</evidence>
<dbReference type="GO" id="GO:0003743">
    <property type="term" value="F:translation initiation factor activity"/>
    <property type="evidence" value="ECO:0007669"/>
    <property type="project" value="UniProtKB-KW"/>
</dbReference>
<keyword evidence="1" id="KW-0963">Cytoplasm</keyword>
<dbReference type="Pfam" id="PF05091">
    <property type="entry name" value="eIF-3_zeta"/>
    <property type="match status" value="1"/>
</dbReference>
<keyword evidence="2" id="KW-0396">Initiation factor</keyword>
<evidence type="ECO:0000256" key="3">
    <source>
        <dbReference type="ARBA" id="ARBA00022884"/>
    </source>
</evidence>
<evidence type="ECO:0008006" key="8">
    <source>
        <dbReference type="Google" id="ProtNLM"/>
    </source>
</evidence>
<proteinExistence type="predicted"/>
<feature type="region of interest" description="Disordered" evidence="5">
    <location>
        <begin position="51"/>
        <end position="71"/>
    </location>
</feature>
<dbReference type="GO" id="GO:0005852">
    <property type="term" value="C:eukaryotic translation initiation factor 3 complex"/>
    <property type="evidence" value="ECO:0007669"/>
    <property type="project" value="InterPro"/>
</dbReference>
<dbReference type="Proteomes" id="UP000245609">
    <property type="component" value="Unassembled WGS sequence"/>
</dbReference>
<dbReference type="PANTHER" id="PTHR12399">
    <property type="entry name" value="EUKARYOTIC TRANSLATION INITIATION FACTOR 3 SUBUNIT 7"/>
    <property type="match status" value="1"/>
</dbReference>
<evidence type="ECO:0000256" key="1">
    <source>
        <dbReference type="ARBA" id="ARBA00022490"/>
    </source>
</evidence>
<dbReference type="PANTHER" id="PTHR12399:SF0">
    <property type="entry name" value="EUKARYOTIC TRANSLATION INITIATION FACTOR 3 SUBUNIT D"/>
    <property type="match status" value="1"/>
</dbReference>
<keyword evidence="3" id="KW-0694">RNA-binding</keyword>
<feature type="region of interest" description="Disordered" evidence="5">
    <location>
        <begin position="391"/>
        <end position="419"/>
    </location>
</feature>
<dbReference type="STRING" id="133381.A0A2T9ZKY2"/>
<dbReference type="OrthoDB" id="16538at2759"/>
<evidence type="ECO:0000256" key="2">
    <source>
        <dbReference type="ARBA" id="ARBA00022540"/>
    </source>
</evidence>
<keyword evidence="7" id="KW-1185">Reference proteome</keyword>
<keyword evidence="4" id="KW-0648">Protein biosynthesis</keyword>
<gene>
    <name evidence="6" type="ORF">BB560_000221</name>
</gene>
<evidence type="ECO:0000313" key="7">
    <source>
        <dbReference type="Proteomes" id="UP000245609"/>
    </source>
</evidence>